<reference evidence="1" key="2">
    <citation type="journal article" date="2023" name="IMA Fungus">
        <title>Comparative genomic study of the Penicillium genus elucidates a diverse pangenome and 15 lateral gene transfer events.</title>
        <authorList>
            <person name="Petersen C."/>
            <person name="Sorensen T."/>
            <person name="Nielsen M.R."/>
            <person name="Sondergaard T.E."/>
            <person name="Sorensen J.L."/>
            <person name="Fitzpatrick D.A."/>
            <person name="Frisvad J.C."/>
            <person name="Nielsen K.L."/>
        </authorList>
    </citation>
    <scope>NUCLEOTIDE SEQUENCE</scope>
    <source>
        <strain evidence="1">IBT 30069</strain>
    </source>
</reference>
<gene>
    <name evidence="1" type="ORF">N7456_007846</name>
</gene>
<dbReference type="Proteomes" id="UP001149165">
    <property type="component" value="Unassembled WGS sequence"/>
</dbReference>
<sequence>MVNSTLTLPNEHVSCSSIDAARQLFRQLAPMFATQENLPTTAKSEDLEFLALSGINIEETLSAIKTLIPTLTPNRPIFASFHDGQVHNSLGGGSSAFHTDAIAPILRALIIDEELAKDRMGSHHEEGNWSIHLGESSRLPSRSIIVHAGAQPSDPHVGTLVVFCYAFALARKIRHRMQAAAGKTVLDPSRVSVQITLIDTASAKEQKTEIGGIQYQRSHRDTPGMLDTHMGDCKQIISLLSKWTGIPVNIDSQWDFFSNPAIPSILRYIVDNRSLLGHQLSPKYGTHIQTIRFGQHVKDLKYLDSFISEMGRAHIPWQDLALDDGISIREFRQRYNDIRSLITGREVPTNNHIPFSDHVDMVETSLKIIAKLEGQQGVRTLYLASPYKLGLRAACPHPGCWITEKYGRLKMYTRSGLNDEKDALFSTVEDAITFQCPYHGPHTICISKPAEVVRLEANTPTRNLIRSMCQLMDTEKHHVRVTGADYAGVYQEMFLYRPLAIWSAATGLAIGRTPHIMYAPLIVDWSGAKLSKSSYVRDGGYETMRMFGTEGLWSFACLNRQFDGDEEEGLRRVWEEVKMWLEDPKKLFRTFSVEYLQRVIMQGQEWM</sequence>
<dbReference type="AlphaFoldDB" id="A0A9W9K8S6"/>
<reference evidence="1" key="1">
    <citation type="submission" date="2022-11" db="EMBL/GenBank/DDBJ databases">
        <authorList>
            <person name="Petersen C."/>
        </authorList>
    </citation>
    <scope>NUCLEOTIDE SEQUENCE</scope>
    <source>
        <strain evidence="1">IBT 30069</strain>
    </source>
</reference>
<name>A0A9W9K8S6_9EURO</name>
<evidence type="ECO:0000313" key="1">
    <source>
        <dbReference type="EMBL" id="KAJ5097125.1"/>
    </source>
</evidence>
<keyword evidence="2" id="KW-1185">Reference proteome</keyword>
<protein>
    <submittedName>
        <fullName evidence="1">Uncharacterized protein</fullName>
    </submittedName>
</protein>
<proteinExistence type="predicted"/>
<organism evidence="1 2">
    <name type="scientific">Penicillium angulare</name>
    <dbReference type="NCBI Taxonomy" id="116970"/>
    <lineage>
        <taxon>Eukaryota</taxon>
        <taxon>Fungi</taxon>
        <taxon>Dikarya</taxon>
        <taxon>Ascomycota</taxon>
        <taxon>Pezizomycotina</taxon>
        <taxon>Eurotiomycetes</taxon>
        <taxon>Eurotiomycetidae</taxon>
        <taxon>Eurotiales</taxon>
        <taxon>Aspergillaceae</taxon>
        <taxon>Penicillium</taxon>
    </lineage>
</organism>
<dbReference type="EMBL" id="JAPQKH010000005">
    <property type="protein sequence ID" value="KAJ5097125.1"/>
    <property type="molecule type" value="Genomic_DNA"/>
</dbReference>
<dbReference type="OrthoDB" id="2149705at2759"/>
<accession>A0A9W9K8S6</accession>
<comment type="caution">
    <text evidence="1">The sequence shown here is derived from an EMBL/GenBank/DDBJ whole genome shotgun (WGS) entry which is preliminary data.</text>
</comment>
<evidence type="ECO:0000313" key="2">
    <source>
        <dbReference type="Proteomes" id="UP001149165"/>
    </source>
</evidence>